<gene>
    <name evidence="2" type="ORF">GCM10007966_00970</name>
</gene>
<sequence length="153" mass="17918">MDRERYKENKALFVVGIILLLLAMVLIGFSIYVLPHLIFGWVYDVPGSLFIWREDLERSFDIGAYLASVIVFLAFFIPGILAAFFVYLISNRIDKQYYSEARDQSELDKRMVLRRDLLRTRNILIKIVIILILVIIAVEVIEWLLYIPPIPPR</sequence>
<protein>
    <recommendedName>
        <fullName evidence="4">Transmembrane protein</fullName>
    </recommendedName>
</protein>
<dbReference type="AlphaFoldDB" id="A0A917N7W3"/>
<keyword evidence="1" id="KW-0472">Membrane</keyword>
<evidence type="ECO:0000256" key="1">
    <source>
        <dbReference type="SAM" id="Phobius"/>
    </source>
</evidence>
<keyword evidence="3" id="KW-1185">Reference proteome</keyword>
<dbReference type="RefSeq" id="WP_131775347.1">
    <property type="nucleotide sequence ID" value="NZ_BMOB01000001.1"/>
</dbReference>
<evidence type="ECO:0000313" key="2">
    <source>
        <dbReference type="EMBL" id="GGI75920.1"/>
    </source>
</evidence>
<reference evidence="2" key="2">
    <citation type="submission" date="2020-09" db="EMBL/GenBank/DDBJ databases">
        <authorList>
            <person name="Sun Q."/>
            <person name="Ohkuma M."/>
        </authorList>
    </citation>
    <scope>NUCLEOTIDE SEQUENCE</scope>
    <source>
        <strain evidence="2">JCM 13919</strain>
    </source>
</reference>
<evidence type="ECO:0000313" key="3">
    <source>
        <dbReference type="Proteomes" id="UP000630149"/>
    </source>
</evidence>
<feature type="transmembrane region" description="Helical" evidence="1">
    <location>
        <begin position="123"/>
        <end position="146"/>
    </location>
</feature>
<dbReference type="OrthoDB" id="5639325at2"/>
<feature type="transmembrane region" description="Helical" evidence="1">
    <location>
        <begin position="62"/>
        <end position="89"/>
    </location>
</feature>
<keyword evidence="1" id="KW-0812">Transmembrane</keyword>
<organism evidence="2 3">
    <name type="scientific">Legionella impletisoli</name>
    <dbReference type="NCBI Taxonomy" id="343510"/>
    <lineage>
        <taxon>Bacteria</taxon>
        <taxon>Pseudomonadati</taxon>
        <taxon>Pseudomonadota</taxon>
        <taxon>Gammaproteobacteria</taxon>
        <taxon>Legionellales</taxon>
        <taxon>Legionellaceae</taxon>
        <taxon>Legionella</taxon>
    </lineage>
</organism>
<dbReference type="Proteomes" id="UP000630149">
    <property type="component" value="Unassembled WGS sequence"/>
</dbReference>
<proteinExistence type="predicted"/>
<evidence type="ECO:0008006" key="4">
    <source>
        <dbReference type="Google" id="ProtNLM"/>
    </source>
</evidence>
<comment type="caution">
    <text evidence="2">The sequence shown here is derived from an EMBL/GenBank/DDBJ whole genome shotgun (WGS) entry which is preliminary data.</text>
</comment>
<reference evidence="2" key="1">
    <citation type="journal article" date="2014" name="Int. J. Syst. Evol. Microbiol.">
        <title>Complete genome sequence of Corynebacterium casei LMG S-19264T (=DSM 44701T), isolated from a smear-ripened cheese.</title>
        <authorList>
            <consortium name="US DOE Joint Genome Institute (JGI-PGF)"/>
            <person name="Walter F."/>
            <person name="Albersmeier A."/>
            <person name="Kalinowski J."/>
            <person name="Ruckert C."/>
        </authorList>
    </citation>
    <scope>NUCLEOTIDE SEQUENCE</scope>
    <source>
        <strain evidence="2">JCM 13919</strain>
    </source>
</reference>
<keyword evidence="1" id="KW-1133">Transmembrane helix</keyword>
<name>A0A917N7W3_9GAMM</name>
<feature type="transmembrane region" description="Helical" evidence="1">
    <location>
        <begin position="12"/>
        <end position="42"/>
    </location>
</feature>
<dbReference type="EMBL" id="BMOB01000001">
    <property type="protein sequence ID" value="GGI75920.1"/>
    <property type="molecule type" value="Genomic_DNA"/>
</dbReference>
<dbReference type="Gene3D" id="1.20.1070.10">
    <property type="entry name" value="Rhodopsin 7-helix transmembrane proteins"/>
    <property type="match status" value="1"/>
</dbReference>
<accession>A0A917N7W3</accession>